<accession>A0AAV7LPZ0</accession>
<gene>
    <name evidence="2" type="ORF">NDU88_006236</name>
</gene>
<evidence type="ECO:0000256" key="1">
    <source>
        <dbReference type="SAM" id="MobiDB-lite"/>
    </source>
</evidence>
<evidence type="ECO:0000313" key="2">
    <source>
        <dbReference type="EMBL" id="KAJ1093127.1"/>
    </source>
</evidence>
<keyword evidence="3" id="KW-1185">Reference proteome</keyword>
<name>A0AAV7LPZ0_PLEWA</name>
<dbReference type="EMBL" id="JANPWB010000015">
    <property type="protein sequence ID" value="KAJ1093127.1"/>
    <property type="molecule type" value="Genomic_DNA"/>
</dbReference>
<dbReference type="AlphaFoldDB" id="A0AAV7LPZ0"/>
<feature type="region of interest" description="Disordered" evidence="1">
    <location>
        <begin position="1"/>
        <end position="33"/>
    </location>
</feature>
<feature type="region of interest" description="Disordered" evidence="1">
    <location>
        <begin position="75"/>
        <end position="97"/>
    </location>
</feature>
<sequence>MFFWGPTGPSMPAQQNLGPDTNPVGCRGNEQPPRHVEVGMAEARAPHATTALDSVQSDQGKEAALQAAPLLTEVGTINKENGSSSVHPDEDFSDYSS</sequence>
<comment type="caution">
    <text evidence="2">The sequence shown here is derived from an EMBL/GenBank/DDBJ whole genome shotgun (WGS) entry which is preliminary data.</text>
</comment>
<proteinExistence type="predicted"/>
<dbReference type="Proteomes" id="UP001066276">
    <property type="component" value="Chromosome 11"/>
</dbReference>
<protein>
    <submittedName>
        <fullName evidence="2">Uncharacterized protein</fullName>
    </submittedName>
</protein>
<reference evidence="2" key="1">
    <citation type="journal article" date="2022" name="bioRxiv">
        <title>Sequencing and chromosome-scale assembly of the giantPleurodeles waltlgenome.</title>
        <authorList>
            <person name="Brown T."/>
            <person name="Elewa A."/>
            <person name="Iarovenko S."/>
            <person name="Subramanian E."/>
            <person name="Araus A.J."/>
            <person name="Petzold A."/>
            <person name="Susuki M."/>
            <person name="Suzuki K.-i.T."/>
            <person name="Hayashi T."/>
            <person name="Toyoda A."/>
            <person name="Oliveira C."/>
            <person name="Osipova E."/>
            <person name="Leigh N.D."/>
            <person name="Simon A."/>
            <person name="Yun M.H."/>
        </authorList>
    </citation>
    <scope>NUCLEOTIDE SEQUENCE</scope>
    <source>
        <strain evidence="2">20211129_DDA</strain>
        <tissue evidence="2">Liver</tissue>
    </source>
</reference>
<evidence type="ECO:0000313" key="3">
    <source>
        <dbReference type="Proteomes" id="UP001066276"/>
    </source>
</evidence>
<organism evidence="2 3">
    <name type="scientific">Pleurodeles waltl</name>
    <name type="common">Iberian ribbed newt</name>
    <dbReference type="NCBI Taxonomy" id="8319"/>
    <lineage>
        <taxon>Eukaryota</taxon>
        <taxon>Metazoa</taxon>
        <taxon>Chordata</taxon>
        <taxon>Craniata</taxon>
        <taxon>Vertebrata</taxon>
        <taxon>Euteleostomi</taxon>
        <taxon>Amphibia</taxon>
        <taxon>Batrachia</taxon>
        <taxon>Caudata</taxon>
        <taxon>Salamandroidea</taxon>
        <taxon>Salamandridae</taxon>
        <taxon>Pleurodelinae</taxon>
        <taxon>Pleurodeles</taxon>
    </lineage>
</organism>